<name>A0ABM8S7Q8_9BURK</name>
<dbReference type="Gene3D" id="1.10.1020.10">
    <property type="entry name" value="Adenine-specific Methyltransferase, Domain 2"/>
    <property type="match status" value="1"/>
</dbReference>
<dbReference type="Gene3D" id="3.40.50.150">
    <property type="entry name" value="Vaccinia Virus protein VP39"/>
    <property type="match status" value="1"/>
</dbReference>
<keyword evidence="3" id="KW-0489">Methyltransferase</keyword>
<dbReference type="Pfam" id="PF02086">
    <property type="entry name" value="MethyltransfD12"/>
    <property type="match status" value="1"/>
</dbReference>
<dbReference type="InterPro" id="IPR012327">
    <property type="entry name" value="MeTrfase_D12"/>
</dbReference>
<keyword evidence="8" id="KW-1185">Reference proteome</keyword>
<evidence type="ECO:0000313" key="7">
    <source>
        <dbReference type="EMBL" id="CAE6793829.1"/>
    </source>
</evidence>
<organism evidence="7 8">
    <name type="scientific">Paraburkholderia nemoris</name>
    <dbReference type="NCBI Taxonomy" id="2793076"/>
    <lineage>
        <taxon>Bacteria</taxon>
        <taxon>Pseudomonadati</taxon>
        <taxon>Pseudomonadota</taxon>
        <taxon>Betaproteobacteria</taxon>
        <taxon>Burkholderiales</taxon>
        <taxon>Burkholderiaceae</taxon>
        <taxon>Paraburkholderia</taxon>
    </lineage>
</organism>
<keyword evidence="4" id="KW-0808">Transferase</keyword>
<comment type="caution">
    <text evidence="7">The sequence shown here is derived from an EMBL/GenBank/DDBJ whole genome shotgun (WGS) entry which is preliminary data.</text>
</comment>
<dbReference type="EC" id="2.1.1.72" evidence="2"/>
<evidence type="ECO:0000256" key="5">
    <source>
        <dbReference type="ARBA" id="ARBA00022691"/>
    </source>
</evidence>
<dbReference type="PANTHER" id="PTHR30481">
    <property type="entry name" value="DNA ADENINE METHYLASE"/>
    <property type="match status" value="1"/>
</dbReference>
<accession>A0ABM8S7Q8</accession>
<keyword evidence="5" id="KW-0949">S-adenosyl-L-methionine</keyword>
<evidence type="ECO:0000256" key="2">
    <source>
        <dbReference type="ARBA" id="ARBA00011900"/>
    </source>
</evidence>
<dbReference type="SUPFAM" id="SSF53335">
    <property type="entry name" value="S-adenosyl-L-methionine-dependent methyltransferases"/>
    <property type="match status" value="1"/>
</dbReference>
<dbReference type="RefSeq" id="WP_200659851.1">
    <property type="nucleotide sequence ID" value="NZ_CAJNBH010000015.1"/>
</dbReference>
<evidence type="ECO:0000256" key="3">
    <source>
        <dbReference type="ARBA" id="ARBA00022603"/>
    </source>
</evidence>
<protein>
    <recommendedName>
        <fullName evidence="2">site-specific DNA-methyltransferase (adenine-specific)</fullName>
        <ecNumber evidence="2">2.1.1.72</ecNumber>
    </recommendedName>
</protein>
<evidence type="ECO:0000313" key="8">
    <source>
        <dbReference type="Proteomes" id="UP000673821"/>
    </source>
</evidence>
<evidence type="ECO:0000256" key="1">
    <source>
        <dbReference type="ARBA" id="ARBA00006594"/>
    </source>
</evidence>
<reference evidence="7 8" key="1">
    <citation type="submission" date="2021-02" db="EMBL/GenBank/DDBJ databases">
        <authorList>
            <person name="Vanwijnsberghe S."/>
        </authorList>
    </citation>
    <scope>NUCLEOTIDE SEQUENCE [LARGE SCALE GENOMIC DNA]</scope>
    <source>
        <strain evidence="7 8">R-69776</strain>
    </source>
</reference>
<dbReference type="Proteomes" id="UP000673821">
    <property type="component" value="Unassembled WGS sequence"/>
</dbReference>
<comment type="similarity">
    <text evidence="1">Belongs to the N(4)/N(6)-methyltransferase family.</text>
</comment>
<gene>
    <name evidence="7" type="ORF">R69776_04887</name>
</gene>
<dbReference type="EMBL" id="CAJNBH010000015">
    <property type="protein sequence ID" value="CAE6793829.1"/>
    <property type="molecule type" value="Genomic_DNA"/>
</dbReference>
<sequence>MISTSPLRYPGGKARFTNFVLSAIRQSGDEARVFIEPFCGGAGVSIALLESDDIGAIALNDVDPLVASFWQVVFGKTATDDRDIRWLVSAIETANLSIDEWRRLRASSPASIREAAFKCIYLNRTSFNGILHNAGPIGGWEQKIRTLDVRFNREKLTRRILALYAQREKVVRVGNENWRKFCASTGRRAGGYLYIDPPYYHKAHKLYGHFFNHKDHVAMRDCLAELDRPWMLSYDDAPEIRNLYGHLVGVHGRVIDQTYSAHPIGGCSFVGRELFFSNRILPTTYRELPHKGMSVVGTLCTVDAPAGPVRTPILQVAPAA</sequence>
<proteinExistence type="inferred from homology"/>
<comment type="catalytic activity">
    <reaction evidence="6">
        <text>a 2'-deoxyadenosine in DNA + S-adenosyl-L-methionine = an N(6)-methyl-2'-deoxyadenosine in DNA + S-adenosyl-L-homocysteine + H(+)</text>
        <dbReference type="Rhea" id="RHEA:15197"/>
        <dbReference type="Rhea" id="RHEA-COMP:12418"/>
        <dbReference type="Rhea" id="RHEA-COMP:12419"/>
        <dbReference type="ChEBI" id="CHEBI:15378"/>
        <dbReference type="ChEBI" id="CHEBI:57856"/>
        <dbReference type="ChEBI" id="CHEBI:59789"/>
        <dbReference type="ChEBI" id="CHEBI:90615"/>
        <dbReference type="ChEBI" id="CHEBI:90616"/>
        <dbReference type="EC" id="2.1.1.72"/>
    </reaction>
</comment>
<dbReference type="InterPro" id="IPR029063">
    <property type="entry name" value="SAM-dependent_MTases_sf"/>
</dbReference>
<dbReference type="PRINTS" id="PR00505">
    <property type="entry name" value="D12N6MTFRASE"/>
</dbReference>
<evidence type="ECO:0000256" key="4">
    <source>
        <dbReference type="ARBA" id="ARBA00022679"/>
    </source>
</evidence>
<dbReference type="InterPro" id="IPR023095">
    <property type="entry name" value="Ade_MeTrfase_dom_2"/>
</dbReference>
<dbReference type="PANTHER" id="PTHR30481:SF2">
    <property type="entry name" value="SITE-SPECIFIC DNA-METHYLTRANSFERASE (ADENINE-SPECIFIC)"/>
    <property type="match status" value="1"/>
</dbReference>
<evidence type="ECO:0000256" key="6">
    <source>
        <dbReference type="ARBA" id="ARBA00047942"/>
    </source>
</evidence>